<name>A0A0E0PBT5_ORYRU</name>
<dbReference type="HOGENOM" id="CLU_2019006_0_0_1"/>
<sequence length="123" mass="13033">MRFGRLGKRSPELNSGPILLPVMWWCSGLLFSWTWTPADLTTLQLAAPPLAPVLAVAAREDERVWPPPASSLALHLDGSRSEPARAGGGGAFSACRRGGAVVVAVSCPGAIFPRGARRRGYVI</sequence>
<evidence type="ECO:0000313" key="1">
    <source>
        <dbReference type="EnsemblPlants" id="ORUFI04G20880.2"/>
    </source>
</evidence>
<proteinExistence type="predicted"/>
<evidence type="ECO:0000313" key="2">
    <source>
        <dbReference type="Proteomes" id="UP000008022"/>
    </source>
</evidence>
<dbReference type="AlphaFoldDB" id="A0A0E0PBT5"/>
<keyword evidence="2" id="KW-1185">Reference proteome</keyword>
<dbReference type="EnsemblPlants" id="ORUFI04G20880.2">
    <property type="protein sequence ID" value="ORUFI04G20880.2"/>
    <property type="gene ID" value="ORUFI04G20880"/>
</dbReference>
<organism evidence="1 2">
    <name type="scientific">Oryza rufipogon</name>
    <name type="common">Brownbeard rice</name>
    <name type="synonym">Asian wild rice</name>
    <dbReference type="NCBI Taxonomy" id="4529"/>
    <lineage>
        <taxon>Eukaryota</taxon>
        <taxon>Viridiplantae</taxon>
        <taxon>Streptophyta</taxon>
        <taxon>Embryophyta</taxon>
        <taxon>Tracheophyta</taxon>
        <taxon>Spermatophyta</taxon>
        <taxon>Magnoliopsida</taxon>
        <taxon>Liliopsida</taxon>
        <taxon>Poales</taxon>
        <taxon>Poaceae</taxon>
        <taxon>BOP clade</taxon>
        <taxon>Oryzoideae</taxon>
        <taxon>Oryzeae</taxon>
        <taxon>Oryzinae</taxon>
        <taxon>Oryza</taxon>
    </lineage>
</organism>
<dbReference type="Proteomes" id="UP000008022">
    <property type="component" value="Unassembled WGS sequence"/>
</dbReference>
<accession>A0A0E0PBT5</accession>
<reference evidence="1" key="2">
    <citation type="submission" date="2015-06" db="UniProtKB">
        <authorList>
            <consortium name="EnsemblPlants"/>
        </authorList>
    </citation>
    <scope>IDENTIFICATION</scope>
</reference>
<reference evidence="2" key="1">
    <citation type="submission" date="2013-06" db="EMBL/GenBank/DDBJ databases">
        <authorList>
            <person name="Zhao Q."/>
        </authorList>
    </citation>
    <scope>NUCLEOTIDE SEQUENCE</scope>
    <source>
        <strain evidence="2">cv. W1943</strain>
    </source>
</reference>
<dbReference type="Gramene" id="ORUFI04G20880.2">
    <property type="protein sequence ID" value="ORUFI04G20880.2"/>
    <property type="gene ID" value="ORUFI04G20880"/>
</dbReference>
<protein>
    <submittedName>
        <fullName evidence="1">Uncharacterized protein</fullName>
    </submittedName>
</protein>